<dbReference type="SMART" id="SM00369">
    <property type="entry name" value="LRR_TYP"/>
    <property type="match status" value="5"/>
</dbReference>
<evidence type="ECO:0000259" key="4">
    <source>
        <dbReference type="Pfam" id="PF23598"/>
    </source>
</evidence>
<dbReference type="Proteomes" id="UP000770661">
    <property type="component" value="Unassembled WGS sequence"/>
</dbReference>
<dbReference type="InterPro" id="IPR025875">
    <property type="entry name" value="Leu-rich_rpt_4"/>
</dbReference>
<dbReference type="InterPro" id="IPR055414">
    <property type="entry name" value="LRR_R13L4/SHOC2-like"/>
</dbReference>
<dbReference type="SUPFAM" id="SSF52058">
    <property type="entry name" value="L domain-like"/>
    <property type="match status" value="1"/>
</dbReference>
<evidence type="ECO:0000313" key="5">
    <source>
        <dbReference type="EMBL" id="KAG0726618.1"/>
    </source>
</evidence>
<dbReference type="Pfam" id="PF23598">
    <property type="entry name" value="LRR_14"/>
    <property type="match status" value="1"/>
</dbReference>
<protein>
    <submittedName>
        <fullName evidence="5">Leucine-rich repeat-containing protein 58</fullName>
    </submittedName>
</protein>
<feature type="domain" description="Disease resistance R13L4/SHOC-2-like LRR" evidence="4">
    <location>
        <begin position="177"/>
        <end position="281"/>
    </location>
</feature>
<dbReference type="Pfam" id="PF12799">
    <property type="entry name" value="LRR_4"/>
    <property type="match status" value="1"/>
</dbReference>
<dbReference type="AlphaFoldDB" id="A0A8J5CN50"/>
<dbReference type="Gene3D" id="3.80.10.10">
    <property type="entry name" value="Ribonuclease Inhibitor"/>
    <property type="match status" value="2"/>
</dbReference>
<dbReference type="InterPro" id="IPR032675">
    <property type="entry name" value="LRR_dom_sf"/>
</dbReference>
<organism evidence="5 6">
    <name type="scientific">Chionoecetes opilio</name>
    <name type="common">Atlantic snow crab</name>
    <name type="synonym">Cancer opilio</name>
    <dbReference type="NCBI Taxonomy" id="41210"/>
    <lineage>
        <taxon>Eukaryota</taxon>
        <taxon>Metazoa</taxon>
        <taxon>Ecdysozoa</taxon>
        <taxon>Arthropoda</taxon>
        <taxon>Crustacea</taxon>
        <taxon>Multicrustacea</taxon>
        <taxon>Malacostraca</taxon>
        <taxon>Eumalacostraca</taxon>
        <taxon>Eucarida</taxon>
        <taxon>Decapoda</taxon>
        <taxon>Pleocyemata</taxon>
        <taxon>Brachyura</taxon>
        <taxon>Eubrachyura</taxon>
        <taxon>Majoidea</taxon>
        <taxon>Majidae</taxon>
        <taxon>Chionoecetes</taxon>
    </lineage>
</organism>
<dbReference type="PANTHER" id="PTHR48051:SF53">
    <property type="entry name" value="LEUCINE RICH REPEAT CONTAINING 58"/>
    <property type="match status" value="1"/>
</dbReference>
<evidence type="ECO:0000256" key="3">
    <source>
        <dbReference type="SAM" id="MobiDB-lite"/>
    </source>
</evidence>
<dbReference type="EMBL" id="JACEEZ010004151">
    <property type="protein sequence ID" value="KAG0726618.1"/>
    <property type="molecule type" value="Genomic_DNA"/>
</dbReference>
<name>A0A8J5CN50_CHIOP</name>
<keyword evidence="2" id="KW-0677">Repeat</keyword>
<dbReference type="GO" id="GO:0005737">
    <property type="term" value="C:cytoplasm"/>
    <property type="evidence" value="ECO:0007669"/>
    <property type="project" value="TreeGrafter"/>
</dbReference>
<dbReference type="PROSITE" id="PS51450">
    <property type="entry name" value="LRR"/>
    <property type="match status" value="3"/>
</dbReference>
<feature type="compositionally biased region" description="Acidic residues" evidence="3">
    <location>
        <begin position="69"/>
        <end position="79"/>
    </location>
</feature>
<dbReference type="InterPro" id="IPR003591">
    <property type="entry name" value="Leu-rich_rpt_typical-subtyp"/>
</dbReference>
<keyword evidence="6" id="KW-1185">Reference proteome</keyword>
<dbReference type="OrthoDB" id="1053178at2759"/>
<sequence>MAANMYYSSESSDSENTTESYSLDFSYLMLDTDSLVVHLRNSIREQHMQQKCALQTSYSRRSVRKSGDGEGDGAEEDPDREGWTDTAHDTVTKKLMVQHNMLLSLPFEITRFSSLVSLDLANNNLTHVNDFLLQLPELQSLYLQNNNLTDDGLPKELCTLTKLRELNLSGNKLTKVLPQLCEIVSLRYLYLGGNQITEILPEIKALQSLQVLHLGGNLLETVPDALGELHQLGALILCDNRLRYLPRVISSLTRLRSLLLHKNDLCCLPVCIVQLRGLAELSLRDNPLVTRFVNSCARDLMYNPPSLLELAARVIKLKKLTYTNQDLPQNLARYLSNGERCVNPKCKGMYFTSCVEHIKFVDFCGMYRVPLMHYLCSSRCSSKTPDYYRAQSSESESEEDEPAARMKRVLLG</sequence>
<proteinExistence type="predicted"/>
<comment type="caution">
    <text evidence="5">The sequence shown here is derived from an EMBL/GenBank/DDBJ whole genome shotgun (WGS) entry which is preliminary data.</text>
</comment>
<keyword evidence="1" id="KW-0433">Leucine-rich repeat</keyword>
<feature type="region of interest" description="Disordered" evidence="3">
    <location>
        <begin position="391"/>
        <end position="412"/>
    </location>
</feature>
<evidence type="ECO:0000256" key="1">
    <source>
        <dbReference type="ARBA" id="ARBA00022614"/>
    </source>
</evidence>
<gene>
    <name evidence="5" type="primary">lrrc58</name>
    <name evidence="5" type="ORF">GWK47_036164</name>
</gene>
<dbReference type="InterPro" id="IPR050216">
    <property type="entry name" value="LRR_domain-containing"/>
</dbReference>
<dbReference type="InterPro" id="IPR001611">
    <property type="entry name" value="Leu-rich_rpt"/>
</dbReference>
<evidence type="ECO:0000313" key="6">
    <source>
        <dbReference type="Proteomes" id="UP000770661"/>
    </source>
</evidence>
<evidence type="ECO:0000256" key="2">
    <source>
        <dbReference type="ARBA" id="ARBA00022737"/>
    </source>
</evidence>
<accession>A0A8J5CN50</accession>
<dbReference type="PANTHER" id="PTHR48051">
    <property type="match status" value="1"/>
</dbReference>
<feature type="region of interest" description="Disordered" evidence="3">
    <location>
        <begin position="50"/>
        <end position="85"/>
    </location>
</feature>
<dbReference type="PRINTS" id="PR00019">
    <property type="entry name" value="LEURICHRPT"/>
</dbReference>
<reference evidence="5" key="1">
    <citation type="submission" date="2020-07" db="EMBL/GenBank/DDBJ databases">
        <title>The High-quality genome of the commercially important snow crab, Chionoecetes opilio.</title>
        <authorList>
            <person name="Jeong J.-H."/>
            <person name="Ryu S."/>
        </authorList>
    </citation>
    <scope>NUCLEOTIDE SEQUENCE</scope>
    <source>
        <strain evidence="5">MADBK_172401_WGS</strain>
        <tissue evidence="5">Digestive gland</tissue>
    </source>
</reference>